<dbReference type="InterPro" id="IPR035932">
    <property type="entry name" value="HflD-like_sf"/>
</dbReference>
<dbReference type="SUPFAM" id="SSF101322">
    <property type="entry name" value="YcfC-like"/>
    <property type="match status" value="1"/>
</dbReference>
<dbReference type="Proteomes" id="UP001499988">
    <property type="component" value="Unassembled WGS sequence"/>
</dbReference>
<evidence type="ECO:0000256" key="3">
    <source>
        <dbReference type="ARBA" id="ARBA00023136"/>
    </source>
</evidence>
<proteinExistence type="inferred from homology"/>
<dbReference type="PANTHER" id="PTHR38100">
    <property type="entry name" value="HIGH FREQUENCY LYSOGENIZATION PROTEIN HFLD"/>
    <property type="match status" value="1"/>
</dbReference>
<dbReference type="EMBL" id="BAABJZ010000107">
    <property type="protein sequence ID" value="GAA4903745.1"/>
    <property type="molecule type" value="Genomic_DNA"/>
</dbReference>
<dbReference type="NCBIfam" id="NF001248">
    <property type="entry name" value="PRK00218.1-4"/>
    <property type="match status" value="1"/>
</dbReference>
<comment type="subcellular location">
    <subcellularLocation>
        <location evidence="4">Cytoplasm</location>
    </subcellularLocation>
    <subcellularLocation>
        <location evidence="4">Cell membrane</location>
        <topology evidence="4">Peripheral membrane protein</topology>
        <orientation evidence="4">Cytoplasmic side</orientation>
    </subcellularLocation>
</comment>
<name>A0ABP9FLI2_9GAMM</name>
<evidence type="ECO:0000256" key="1">
    <source>
        <dbReference type="ARBA" id="ARBA00022475"/>
    </source>
</evidence>
<accession>A0ABP9FLI2</accession>
<dbReference type="NCBIfam" id="NF001246">
    <property type="entry name" value="PRK00218.1-2"/>
    <property type="match status" value="1"/>
</dbReference>
<evidence type="ECO:0000313" key="5">
    <source>
        <dbReference type="EMBL" id="GAA4903745.1"/>
    </source>
</evidence>
<evidence type="ECO:0000313" key="6">
    <source>
        <dbReference type="Proteomes" id="UP001499988"/>
    </source>
</evidence>
<dbReference type="PANTHER" id="PTHR38100:SF1">
    <property type="entry name" value="HIGH FREQUENCY LYSOGENIZATION PROTEIN HFLD"/>
    <property type="match status" value="1"/>
</dbReference>
<keyword evidence="1 4" id="KW-1003">Cell membrane</keyword>
<evidence type="ECO:0000256" key="4">
    <source>
        <dbReference type="HAMAP-Rule" id="MF_00695"/>
    </source>
</evidence>
<gene>
    <name evidence="4 5" type="primary">hflD</name>
    <name evidence="5" type="ORF">GCM10023333_42580</name>
</gene>
<comment type="similarity">
    <text evidence="4">Belongs to the HflD family.</text>
</comment>
<reference evidence="6" key="1">
    <citation type="journal article" date="2019" name="Int. J. Syst. Evol. Microbiol.">
        <title>The Global Catalogue of Microorganisms (GCM) 10K type strain sequencing project: providing services to taxonomists for standard genome sequencing and annotation.</title>
        <authorList>
            <consortium name="The Broad Institute Genomics Platform"/>
            <consortium name="The Broad Institute Genome Sequencing Center for Infectious Disease"/>
            <person name="Wu L."/>
            <person name="Ma J."/>
        </authorList>
    </citation>
    <scope>NUCLEOTIDE SEQUENCE [LARGE SCALE GENOMIC DNA]</scope>
    <source>
        <strain evidence="6">JCM 18401</strain>
    </source>
</reference>
<keyword evidence="2 4" id="KW-0963">Cytoplasm</keyword>
<keyword evidence="6" id="KW-1185">Reference proteome</keyword>
<sequence length="204" mass="22657">MSQQDRLRIMAFAGICQAVHQVREIARHGQSDTDMLKGSVQSILVTDPQSPEEVFADSDLSEGYQVIVDQLGDSQRKDVDLTRYLVGVLALERKLAKKPAAMNTLAERLTQVKRQTAHFDVTDEQVLSNLASVYSDVISPLGARIQVVGTPMQLQQTQNQYKIRTLLLAAVRAAVLWRQLGGKRRHLVLSRKAVVQTAAQAIKN</sequence>
<dbReference type="HAMAP" id="MF_00695">
    <property type="entry name" value="HflD_protein"/>
    <property type="match status" value="1"/>
</dbReference>
<protein>
    <recommendedName>
        <fullName evidence="4">High frequency lysogenization protein HflD homolog</fullName>
    </recommendedName>
</protein>
<evidence type="ECO:0000256" key="2">
    <source>
        <dbReference type="ARBA" id="ARBA00022490"/>
    </source>
</evidence>
<dbReference type="RefSeq" id="WP_345337544.1">
    <property type="nucleotide sequence ID" value="NZ_BAABJZ010000107.1"/>
</dbReference>
<dbReference type="Gene3D" id="1.10.3890.10">
    <property type="entry name" value="HflD-like"/>
    <property type="match status" value="1"/>
</dbReference>
<organism evidence="5 6">
    <name type="scientific">Ferrimonas pelagia</name>
    <dbReference type="NCBI Taxonomy" id="1177826"/>
    <lineage>
        <taxon>Bacteria</taxon>
        <taxon>Pseudomonadati</taxon>
        <taxon>Pseudomonadota</taxon>
        <taxon>Gammaproteobacteria</taxon>
        <taxon>Alteromonadales</taxon>
        <taxon>Ferrimonadaceae</taxon>
        <taxon>Ferrimonas</taxon>
    </lineage>
</organism>
<comment type="caution">
    <text evidence="5">The sequence shown here is derived from an EMBL/GenBank/DDBJ whole genome shotgun (WGS) entry which is preliminary data.</text>
</comment>
<dbReference type="InterPro" id="IPR007451">
    <property type="entry name" value="HflD"/>
</dbReference>
<keyword evidence="3 4" id="KW-0472">Membrane</keyword>
<dbReference type="Pfam" id="PF04356">
    <property type="entry name" value="DUF489"/>
    <property type="match status" value="1"/>
</dbReference>